<dbReference type="AlphaFoldDB" id="A0A2S9S164"/>
<sequence length="173" mass="19474">MSDVKGKSTSDGVGKKKTGRPSSYVKEVADDICQLIAQGESLRKICERPGMPNQRTIFRWLNENDEFCQQYARARENQADFLLEEMLEISDLATPENVSVAKLRVDARKWYITKVAPKKYGDKVTQEITGVNGAPIEQKISMDLSRLSVDELKLLRELKSKATGCDDSSKELD</sequence>
<proteinExistence type="predicted"/>
<evidence type="ECO:0000313" key="1">
    <source>
        <dbReference type="EMBL" id="PRK65034.1"/>
    </source>
</evidence>
<accession>A0A2S9S164</accession>
<dbReference type="EMBL" id="MZHU01000037">
    <property type="protein sequence ID" value="PRK65034.1"/>
    <property type="molecule type" value="Genomic_DNA"/>
</dbReference>
<dbReference type="InterPro" id="IPR048683">
    <property type="entry name" value="Sf6_terminase"/>
</dbReference>
<protein>
    <submittedName>
        <fullName evidence="1">Uncharacterized protein</fullName>
    </submittedName>
</protein>
<organism evidence="1">
    <name type="scientific">Haemophilus influenzae</name>
    <dbReference type="NCBI Taxonomy" id="727"/>
    <lineage>
        <taxon>Bacteria</taxon>
        <taxon>Pseudomonadati</taxon>
        <taxon>Pseudomonadota</taxon>
        <taxon>Gammaproteobacteria</taxon>
        <taxon>Pasteurellales</taxon>
        <taxon>Pasteurellaceae</taxon>
        <taxon>Haemophilus</taxon>
    </lineage>
</organism>
<dbReference type="RefSeq" id="WP_005654597.1">
    <property type="nucleotide sequence ID" value="NZ_CP089175.1"/>
</dbReference>
<dbReference type="Pfam" id="PF20901">
    <property type="entry name" value="Sf6_terminase"/>
    <property type="match status" value="1"/>
</dbReference>
<gene>
    <name evidence="1" type="ORF">BV163_01049</name>
</gene>
<comment type="caution">
    <text evidence="1">The sequence shown here is derived from an EMBL/GenBank/DDBJ whole genome shotgun (WGS) entry which is preliminary data.</text>
</comment>
<dbReference type="Gene3D" id="1.10.10.60">
    <property type="entry name" value="Homeodomain-like"/>
    <property type="match status" value="1"/>
</dbReference>
<name>A0A2S9S164_HAEIF</name>
<reference evidence="1" key="1">
    <citation type="submission" date="2017-02" db="EMBL/GenBank/DDBJ databases">
        <title>Haemophilus influenzae in COPD genome sequencing project.</title>
        <authorList>
            <person name="Murphy T.F."/>
            <person name="Kong Y."/>
            <person name="Nadendla S."/>
            <person name="Tettelin H."/>
            <person name="Pettigrew M."/>
        </authorList>
    </citation>
    <scope>NUCLEOTIDE SEQUENCE [LARGE SCALE GENOMIC DNA]</scope>
    <source>
        <strain evidence="1">84P15H4</strain>
    </source>
</reference>